<organism evidence="3 4">
    <name type="scientific">Dokdonella ginsengisoli</name>
    <dbReference type="NCBI Taxonomy" id="363846"/>
    <lineage>
        <taxon>Bacteria</taxon>
        <taxon>Pseudomonadati</taxon>
        <taxon>Pseudomonadota</taxon>
        <taxon>Gammaproteobacteria</taxon>
        <taxon>Lysobacterales</taxon>
        <taxon>Rhodanobacteraceae</taxon>
        <taxon>Dokdonella</taxon>
    </lineage>
</organism>
<sequence length="176" mass="18725">MQTAHEFTPPSLVPPGFWCYPVARKALPLAPARGSPMKRFRLMLALLAVSASAGAAEMYSWTDANGVKHFSDSPPPPNVAKAKKLKVQGGVTTTATEDAQKPADKDAGPALAAAAGYSPEDIKRNCDVARKNLDIVQAQKLPLDADGNPADPEAAKEHQAQIDKSNQQIKLFCTAH</sequence>
<dbReference type="EMBL" id="JBHSHD010000008">
    <property type="protein sequence ID" value="MFC4820765.1"/>
    <property type="molecule type" value="Genomic_DNA"/>
</dbReference>
<evidence type="ECO:0000313" key="4">
    <source>
        <dbReference type="Proteomes" id="UP001595886"/>
    </source>
</evidence>
<evidence type="ECO:0000259" key="2">
    <source>
        <dbReference type="Pfam" id="PF13511"/>
    </source>
</evidence>
<reference evidence="4" key="1">
    <citation type="journal article" date="2019" name="Int. J. Syst. Evol. Microbiol.">
        <title>The Global Catalogue of Microorganisms (GCM) 10K type strain sequencing project: providing services to taxonomists for standard genome sequencing and annotation.</title>
        <authorList>
            <consortium name="The Broad Institute Genomics Platform"/>
            <consortium name="The Broad Institute Genome Sequencing Center for Infectious Disease"/>
            <person name="Wu L."/>
            <person name="Ma J."/>
        </authorList>
    </citation>
    <scope>NUCLEOTIDE SEQUENCE [LARGE SCALE GENOMIC DNA]</scope>
    <source>
        <strain evidence="4">CCUG 30340</strain>
    </source>
</reference>
<evidence type="ECO:0000256" key="1">
    <source>
        <dbReference type="SAM" id="MobiDB-lite"/>
    </source>
</evidence>
<feature type="domain" description="DUF4124" evidence="2">
    <location>
        <begin position="45"/>
        <end position="100"/>
    </location>
</feature>
<dbReference type="RefSeq" id="WP_380020761.1">
    <property type="nucleotide sequence ID" value="NZ_JBHSHD010000008.1"/>
</dbReference>
<evidence type="ECO:0000313" key="3">
    <source>
        <dbReference type="EMBL" id="MFC4820765.1"/>
    </source>
</evidence>
<accession>A0ABV9QTS0</accession>
<dbReference type="InterPro" id="IPR025392">
    <property type="entry name" value="DUF4124"/>
</dbReference>
<dbReference type="Proteomes" id="UP001595886">
    <property type="component" value="Unassembled WGS sequence"/>
</dbReference>
<proteinExistence type="predicted"/>
<feature type="region of interest" description="Disordered" evidence="1">
    <location>
        <begin position="143"/>
        <end position="163"/>
    </location>
</feature>
<dbReference type="Pfam" id="PF13511">
    <property type="entry name" value="DUF4124"/>
    <property type="match status" value="1"/>
</dbReference>
<feature type="region of interest" description="Disordered" evidence="1">
    <location>
        <begin position="71"/>
        <end position="107"/>
    </location>
</feature>
<keyword evidence="4" id="KW-1185">Reference proteome</keyword>
<comment type="caution">
    <text evidence="3">The sequence shown here is derived from an EMBL/GenBank/DDBJ whole genome shotgun (WGS) entry which is preliminary data.</text>
</comment>
<feature type="compositionally biased region" description="Basic and acidic residues" evidence="1">
    <location>
        <begin position="98"/>
        <end position="107"/>
    </location>
</feature>
<name>A0ABV9QTS0_9GAMM</name>
<gene>
    <name evidence="3" type="ORF">ACFO6Q_10545</name>
</gene>
<protein>
    <submittedName>
        <fullName evidence="3">DUF4124 domain-containing protein</fullName>
    </submittedName>
</protein>